<keyword evidence="2" id="KW-1185">Reference proteome</keyword>
<dbReference type="AlphaFoldDB" id="A0A834UET6"/>
<organism evidence="1 2">
    <name type="scientific">Vespula pensylvanica</name>
    <name type="common">Western yellow jacket</name>
    <name type="synonym">Wasp</name>
    <dbReference type="NCBI Taxonomy" id="30213"/>
    <lineage>
        <taxon>Eukaryota</taxon>
        <taxon>Metazoa</taxon>
        <taxon>Ecdysozoa</taxon>
        <taxon>Arthropoda</taxon>
        <taxon>Hexapoda</taxon>
        <taxon>Insecta</taxon>
        <taxon>Pterygota</taxon>
        <taxon>Neoptera</taxon>
        <taxon>Endopterygota</taxon>
        <taxon>Hymenoptera</taxon>
        <taxon>Apocrita</taxon>
        <taxon>Aculeata</taxon>
        <taxon>Vespoidea</taxon>
        <taxon>Vespidae</taxon>
        <taxon>Vespinae</taxon>
        <taxon>Vespula</taxon>
    </lineage>
</organism>
<proteinExistence type="predicted"/>
<evidence type="ECO:0000313" key="1">
    <source>
        <dbReference type="EMBL" id="KAF7434766.1"/>
    </source>
</evidence>
<name>A0A834UET6_VESPE</name>
<dbReference type="EMBL" id="JACSDY010000002">
    <property type="protein sequence ID" value="KAF7434766.1"/>
    <property type="molecule type" value="Genomic_DNA"/>
</dbReference>
<comment type="caution">
    <text evidence="1">The sequence shown here is derived from an EMBL/GenBank/DDBJ whole genome shotgun (WGS) entry which is preliminary data.</text>
</comment>
<sequence>MEMDQRTGSFMKLREGVITDPAEKALTIKYNEVTLIRMSEALDDNSEEVYVKASIRNRSSRDRYVNLFDP</sequence>
<accession>A0A834UET6</accession>
<evidence type="ECO:0000313" key="2">
    <source>
        <dbReference type="Proteomes" id="UP000600918"/>
    </source>
</evidence>
<protein>
    <submittedName>
        <fullName evidence="1">Uncharacterized protein</fullName>
    </submittedName>
</protein>
<dbReference type="Proteomes" id="UP000600918">
    <property type="component" value="Unassembled WGS sequence"/>
</dbReference>
<reference evidence="1" key="1">
    <citation type="journal article" date="2020" name="G3 (Bethesda)">
        <title>High-Quality Assemblies for Three Invasive Social Wasps from the &lt;i&gt;Vespula&lt;/i&gt; Genus.</title>
        <authorList>
            <person name="Harrop T.W.R."/>
            <person name="Guhlin J."/>
            <person name="McLaughlin G.M."/>
            <person name="Permina E."/>
            <person name="Stockwell P."/>
            <person name="Gilligan J."/>
            <person name="Le Lec M.F."/>
            <person name="Gruber M.A.M."/>
            <person name="Quinn O."/>
            <person name="Lovegrove M."/>
            <person name="Duncan E.J."/>
            <person name="Remnant E.J."/>
            <person name="Van Eeckhoven J."/>
            <person name="Graham B."/>
            <person name="Knapp R.A."/>
            <person name="Langford K.W."/>
            <person name="Kronenberg Z."/>
            <person name="Press M.O."/>
            <person name="Eacker S.M."/>
            <person name="Wilson-Rankin E.E."/>
            <person name="Purcell J."/>
            <person name="Lester P.J."/>
            <person name="Dearden P.K."/>
        </authorList>
    </citation>
    <scope>NUCLEOTIDE SEQUENCE</scope>
    <source>
        <strain evidence="1">Volc-1</strain>
    </source>
</reference>
<gene>
    <name evidence="1" type="ORF">H0235_002957</name>
</gene>